<evidence type="ECO:0000256" key="3">
    <source>
        <dbReference type="ARBA" id="ARBA00022692"/>
    </source>
</evidence>
<sequence>MSGGSKEGRMRTFEEIRENFGLSEAEEDMLHRLGPLVEPQADHIVDDFYHFLLEIPDTAKFLQDPERLARLKGVHRAWLVKLFTGPYNESYFQYLQRIGLAHVRIGLSAHFVYVAMNFLRDRLKGILLDTEPAERGMAAIALDKILDINLDAIARAYHQAEMRRFFLSYRLDDALIRFARRFTFGLNLLLLVGLIGLSAGMVMVLVSDIAMIFQGNLDKGLVSALGSLLVLWLAIELLEAEVDRLRGGELQLSLFVGVGLVAFIRKVLIATLSHESIQMELIYLGGIFIFGIIYWLIVRAESARTA</sequence>
<feature type="domain" description="Globin-sensor" evidence="7">
    <location>
        <begin position="12"/>
        <end position="162"/>
    </location>
</feature>
<organism evidence="8">
    <name type="scientific">Desulfobacca acetoxidans</name>
    <dbReference type="NCBI Taxonomy" id="60893"/>
    <lineage>
        <taxon>Bacteria</taxon>
        <taxon>Pseudomonadati</taxon>
        <taxon>Thermodesulfobacteriota</taxon>
        <taxon>Desulfobaccia</taxon>
        <taxon>Desulfobaccales</taxon>
        <taxon>Desulfobaccaceae</taxon>
        <taxon>Desulfobacca</taxon>
    </lineage>
</organism>
<dbReference type="AlphaFoldDB" id="A0A7V6A552"/>
<dbReference type="EMBL" id="DTGR01000179">
    <property type="protein sequence ID" value="HHS30310.1"/>
    <property type="molecule type" value="Genomic_DNA"/>
</dbReference>
<evidence type="ECO:0000256" key="4">
    <source>
        <dbReference type="ARBA" id="ARBA00022989"/>
    </source>
</evidence>
<gene>
    <name evidence="8" type="ORF">ENV52_11490</name>
</gene>
<dbReference type="GO" id="GO:0020037">
    <property type="term" value="F:heme binding"/>
    <property type="evidence" value="ECO:0007669"/>
    <property type="project" value="InterPro"/>
</dbReference>
<reference evidence="8" key="1">
    <citation type="journal article" date="2020" name="mSystems">
        <title>Genome- and Community-Level Interaction Insights into Carbon Utilization and Element Cycling Functions of Hydrothermarchaeota in Hydrothermal Sediment.</title>
        <authorList>
            <person name="Zhou Z."/>
            <person name="Liu Y."/>
            <person name="Xu W."/>
            <person name="Pan J."/>
            <person name="Luo Z.H."/>
            <person name="Li M."/>
        </authorList>
    </citation>
    <scope>NUCLEOTIDE SEQUENCE [LARGE SCALE GENOMIC DNA]</scope>
    <source>
        <strain evidence="8">SpSt-767</strain>
    </source>
</reference>
<feature type="transmembrane region" description="Helical" evidence="6">
    <location>
        <begin position="281"/>
        <end position="298"/>
    </location>
</feature>
<protein>
    <submittedName>
        <fullName evidence="8">Heme-binding sensor globin domain-containing protein</fullName>
    </submittedName>
</protein>
<evidence type="ECO:0000256" key="2">
    <source>
        <dbReference type="ARBA" id="ARBA00022475"/>
    </source>
</evidence>
<evidence type="ECO:0000313" key="8">
    <source>
        <dbReference type="EMBL" id="HHS30310.1"/>
    </source>
</evidence>
<dbReference type="InterPro" id="IPR044398">
    <property type="entry name" value="Globin-sensor_dom"/>
</dbReference>
<dbReference type="SUPFAM" id="SSF46458">
    <property type="entry name" value="Globin-like"/>
    <property type="match status" value="1"/>
</dbReference>
<feature type="transmembrane region" description="Helical" evidence="6">
    <location>
        <begin position="186"/>
        <end position="214"/>
    </location>
</feature>
<dbReference type="Gene3D" id="1.10.490.10">
    <property type="entry name" value="Globins"/>
    <property type="match status" value="1"/>
</dbReference>
<keyword evidence="2" id="KW-1003">Cell membrane</keyword>
<name>A0A7V6A552_9BACT</name>
<evidence type="ECO:0000256" key="1">
    <source>
        <dbReference type="ARBA" id="ARBA00004651"/>
    </source>
</evidence>
<keyword evidence="5 6" id="KW-0472">Membrane</keyword>
<proteinExistence type="predicted"/>
<comment type="caution">
    <text evidence="8">The sequence shown here is derived from an EMBL/GenBank/DDBJ whole genome shotgun (WGS) entry which is preliminary data.</text>
</comment>
<comment type="subcellular location">
    <subcellularLocation>
        <location evidence="1">Cell membrane</location>
        <topology evidence="1">Multi-pass membrane protein</topology>
    </subcellularLocation>
</comment>
<evidence type="ECO:0000259" key="7">
    <source>
        <dbReference type="Pfam" id="PF11563"/>
    </source>
</evidence>
<dbReference type="GO" id="GO:0005886">
    <property type="term" value="C:plasma membrane"/>
    <property type="evidence" value="ECO:0007669"/>
    <property type="project" value="UniProtKB-SubCell"/>
</dbReference>
<evidence type="ECO:0000256" key="5">
    <source>
        <dbReference type="ARBA" id="ARBA00023136"/>
    </source>
</evidence>
<dbReference type="Pfam" id="PF06146">
    <property type="entry name" value="PsiE"/>
    <property type="match status" value="1"/>
</dbReference>
<evidence type="ECO:0000256" key="6">
    <source>
        <dbReference type="SAM" id="Phobius"/>
    </source>
</evidence>
<feature type="transmembrane region" description="Helical" evidence="6">
    <location>
        <begin position="250"/>
        <end position="269"/>
    </location>
</feature>
<dbReference type="Pfam" id="PF11563">
    <property type="entry name" value="Protoglobin"/>
    <property type="match status" value="1"/>
</dbReference>
<feature type="transmembrane region" description="Helical" evidence="6">
    <location>
        <begin position="220"/>
        <end position="238"/>
    </location>
</feature>
<keyword evidence="3 6" id="KW-0812">Transmembrane</keyword>
<accession>A0A7V6A552</accession>
<dbReference type="InterPro" id="IPR020948">
    <property type="entry name" value="P_starv_induced_PsiE-like"/>
</dbReference>
<dbReference type="InterPro" id="IPR012292">
    <property type="entry name" value="Globin/Proto"/>
</dbReference>
<keyword evidence="4 6" id="KW-1133">Transmembrane helix</keyword>
<dbReference type="InterPro" id="IPR009050">
    <property type="entry name" value="Globin-like_sf"/>
</dbReference>
<dbReference type="GO" id="GO:0019825">
    <property type="term" value="F:oxygen binding"/>
    <property type="evidence" value="ECO:0007669"/>
    <property type="project" value="InterPro"/>
</dbReference>